<protein>
    <recommendedName>
        <fullName evidence="5">Choice-of-anchor A domain-containing protein</fullName>
    </recommendedName>
</protein>
<feature type="signal peptide" evidence="2">
    <location>
        <begin position="1"/>
        <end position="39"/>
    </location>
</feature>
<proteinExistence type="predicted"/>
<evidence type="ECO:0000313" key="4">
    <source>
        <dbReference type="Proteomes" id="UP000181917"/>
    </source>
</evidence>
<reference evidence="3 4" key="1">
    <citation type="submission" date="2016-10" db="EMBL/GenBank/DDBJ databases">
        <authorList>
            <person name="de Groot N.N."/>
        </authorList>
    </citation>
    <scope>NUCLEOTIDE SEQUENCE [LARGE SCALE GENOMIC DNA]</scope>
    <source>
        <strain evidence="3 4">DSM 20117</strain>
    </source>
</reference>
<accession>A0A1H1F432</accession>
<keyword evidence="2" id="KW-0732">Signal</keyword>
<evidence type="ECO:0008006" key="5">
    <source>
        <dbReference type="Google" id="ProtNLM"/>
    </source>
</evidence>
<feature type="compositionally biased region" description="Low complexity" evidence="1">
    <location>
        <begin position="493"/>
        <end position="506"/>
    </location>
</feature>
<feature type="compositionally biased region" description="Low complexity" evidence="1">
    <location>
        <begin position="438"/>
        <end position="483"/>
    </location>
</feature>
<sequence>MLKARLLQPREPVAARRRPGRRSVATLAAVALTATGAGAAIAATEVTEKNLDHLTAVGPVNAEHGFPAWYGDSTGTRVELCLDLQNPLCGLLPEEIPAPESPISFPENFPEEAFYMLAGSELDLPGGGSATLTLGLEAAFSNAVTAGDQVVFGRQRIVVKEGPANTTLAFQHPYGKVTVDTDASGDGRLVEDISPANGNFTTALKSNIGPFLKWDTGAPEGYLGNPDVEHKVTGSPSNFNQFAVTGEGINLSTDLFTVQGKIATNHGVQADQAMVNGNMIDVFATSGGTQLHVEGQEGMFAATPMVTDDGSNRFYARIQLTGDTVPTQVKITNISDQPASSNIVDVTKPTGISVTQATYDGTQLTVAANSAVGWPLTVTGLGDLPDTQAVSWPVKAPPSKVTVTAANGDTASLPVMVTAGAATPIGLDPVDPAPDPGPVTDTGDGTTPTDPTDPGTDPVDPTGPGTDPGDPSDPGTDPVTPTDPVEPAPTDPETPAAPEAVASAASTSLARGSSAVLDGSASTGATAFTWSQISGPDVTWKDETTAKPTVTVPYAVKTSDTAPATINNEPIKLQLIVTGEDGTQSAPATVELELQTDAVTIDAGARYRQGKEFRVNGTSTLAANTAILTPATSVVIYDTTPGRAVKKLGTAQVDTLGNWSLRMRPPPSQAVSSVLVQSTRGGSATGTVSNR</sequence>
<dbReference type="EMBL" id="FNKH01000002">
    <property type="protein sequence ID" value="SDQ95671.1"/>
    <property type="molecule type" value="Genomic_DNA"/>
</dbReference>
<dbReference type="STRING" id="37928.SAMN04489742_3239"/>
<evidence type="ECO:0000256" key="2">
    <source>
        <dbReference type="SAM" id="SignalP"/>
    </source>
</evidence>
<gene>
    <name evidence="3" type="ORF">SAMN04489742_3239</name>
</gene>
<feature type="region of interest" description="Disordered" evidence="1">
    <location>
        <begin position="424"/>
        <end position="506"/>
    </location>
</feature>
<keyword evidence="4" id="KW-1185">Reference proteome</keyword>
<feature type="region of interest" description="Disordered" evidence="1">
    <location>
        <begin position="670"/>
        <end position="691"/>
    </location>
</feature>
<organism evidence="3 4">
    <name type="scientific">Crystallibacter crystallopoietes</name>
    <dbReference type="NCBI Taxonomy" id="37928"/>
    <lineage>
        <taxon>Bacteria</taxon>
        <taxon>Bacillati</taxon>
        <taxon>Actinomycetota</taxon>
        <taxon>Actinomycetes</taxon>
        <taxon>Micrococcales</taxon>
        <taxon>Micrococcaceae</taxon>
        <taxon>Crystallibacter</taxon>
    </lineage>
</organism>
<evidence type="ECO:0000256" key="1">
    <source>
        <dbReference type="SAM" id="MobiDB-lite"/>
    </source>
</evidence>
<dbReference type="Proteomes" id="UP000181917">
    <property type="component" value="Unassembled WGS sequence"/>
</dbReference>
<name>A0A1H1F432_9MICC</name>
<dbReference type="AlphaFoldDB" id="A0A1H1F432"/>
<evidence type="ECO:0000313" key="3">
    <source>
        <dbReference type="EMBL" id="SDQ95671.1"/>
    </source>
</evidence>
<feature type="chain" id="PRO_5038442692" description="Choice-of-anchor A domain-containing protein" evidence="2">
    <location>
        <begin position="40"/>
        <end position="691"/>
    </location>
</feature>